<dbReference type="PANTHER" id="PTHR24189">
    <property type="entry name" value="MYOTROPHIN"/>
    <property type="match status" value="1"/>
</dbReference>
<keyword evidence="4" id="KW-1185">Reference proteome</keyword>
<dbReference type="InterPro" id="IPR036770">
    <property type="entry name" value="Ankyrin_rpt-contain_sf"/>
</dbReference>
<dbReference type="AlphaFoldDB" id="A0AAE0P8I5"/>
<reference evidence="3" key="1">
    <citation type="journal article" date="2023" name="Mol. Phylogenet. Evol.">
        <title>Genome-scale phylogeny and comparative genomics of the fungal order Sordariales.</title>
        <authorList>
            <person name="Hensen N."/>
            <person name="Bonometti L."/>
            <person name="Westerberg I."/>
            <person name="Brannstrom I.O."/>
            <person name="Guillou S."/>
            <person name="Cros-Aarteil S."/>
            <person name="Calhoun S."/>
            <person name="Haridas S."/>
            <person name="Kuo A."/>
            <person name="Mondo S."/>
            <person name="Pangilinan J."/>
            <person name="Riley R."/>
            <person name="LaButti K."/>
            <person name="Andreopoulos B."/>
            <person name="Lipzen A."/>
            <person name="Chen C."/>
            <person name="Yan M."/>
            <person name="Daum C."/>
            <person name="Ng V."/>
            <person name="Clum A."/>
            <person name="Steindorff A."/>
            <person name="Ohm R.A."/>
            <person name="Martin F."/>
            <person name="Silar P."/>
            <person name="Natvig D.O."/>
            <person name="Lalanne C."/>
            <person name="Gautier V."/>
            <person name="Ament-Velasquez S.L."/>
            <person name="Kruys A."/>
            <person name="Hutchinson M.I."/>
            <person name="Powell A.J."/>
            <person name="Barry K."/>
            <person name="Miller A.N."/>
            <person name="Grigoriev I.V."/>
            <person name="Debuchy R."/>
            <person name="Gladieux P."/>
            <person name="Hiltunen Thoren M."/>
            <person name="Johannesson H."/>
        </authorList>
    </citation>
    <scope>NUCLEOTIDE SEQUENCE</scope>
    <source>
        <strain evidence="3">CBS 232.78</strain>
    </source>
</reference>
<dbReference type="EMBL" id="JAULSW010000001">
    <property type="protein sequence ID" value="KAK3395277.1"/>
    <property type="molecule type" value="Genomic_DNA"/>
</dbReference>
<dbReference type="SUPFAM" id="SSF48403">
    <property type="entry name" value="Ankyrin repeat"/>
    <property type="match status" value="1"/>
</dbReference>
<accession>A0AAE0P8I5</accession>
<evidence type="ECO:0000313" key="4">
    <source>
        <dbReference type="Proteomes" id="UP001285441"/>
    </source>
</evidence>
<dbReference type="Proteomes" id="UP001285441">
    <property type="component" value="Unassembled WGS sequence"/>
</dbReference>
<evidence type="ECO:0000313" key="3">
    <source>
        <dbReference type="EMBL" id="KAK3395277.1"/>
    </source>
</evidence>
<gene>
    <name evidence="3" type="ORF">B0H63DRAFT_66272</name>
</gene>
<keyword evidence="1" id="KW-0677">Repeat</keyword>
<proteinExistence type="predicted"/>
<organism evidence="3 4">
    <name type="scientific">Podospora didyma</name>
    <dbReference type="NCBI Taxonomy" id="330526"/>
    <lineage>
        <taxon>Eukaryota</taxon>
        <taxon>Fungi</taxon>
        <taxon>Dikarya</taxon>
        <taxon>Ascomycota</taxon>
        <taxon>Pezizomycotina</taxon>
        <taxon>Sordariomycetes</taxon>
        <taxon>Sordariomycetidae</taxon>
        <taxon>Sordariales</taxon>
        <taxon>Podosporaceae</taxon>
        <taxon>Podospora</taxon>
    </lineage>
</organism>
<dbReference type="InterPro" id="IPR050745">
    <property type="entry name" value="Multifunctional_regulatory"/>
</dbReference>
<dbReference type="Gene3D" id="1.25.40.20">
    <property type="entry name" value="Ankyrin repeat-containing domain"/>
    <property type="match status" value="1"/>
</dbReference>
<reference evidence="3" key="2">
    <citation type="submission" date="2023-06" db="EMBL/GenBank/DDBJ databases">
        <authorList>
            <consortium name="Lawrence Berkeley National Laboratory"/>
            <person name="Haridas S."/>
            <person name="Hensen N."/>
            <person name="Bonometti L."/>
            <person name="Westerberg I."/>
            <person name="Brannstrom I.O."/>
            <person name="Guillou S."/>
            <person name="Cros-Aarteil S."/>
            <person name="Calhoun S."/>
            <person name="Kuo A."/>
            <person name="Mondo S."/>
            <person name="Pangilinan J."/>
            <person name="Riley R."/>
            <person name="LaButti K."/>
            <person name="Andreopoulos B."/>
            <person name="Lipzen A."/>
            <person name="Chen C."/>
            <person name="Yanf M."/>
            <person name="Daum C."/>
            <person name="Ng V."/>
            <person name="Clum A."/>
            <person name="Steindorff A."/>
            <person name="Ohm R."/>
            <person name="Martin F."/>
            <person name="Silar P."/>
            <person name="Natvig D."/>
            <person name="Lalanne C."/>
            <person name="Gautier V."/>
            <person name="Ament-velasquez S.L."/>
            <person name="Kruys A."/>
            <person name="Hutchinson M.I."/>
            <person name="Powell A.J."/>
            <person name="Barry K."/>
            <person name="Miller A.N."/>
            <person name="Grigoriev I.V."/>
            <person name="Debuchy R."/>
            <person name="Gladieux P."/>
            <person name="Thoren M.H."/>
            <person name="Johannesson H."/>
        </authorList>
    </citation>
    <scope>NUCLEOTIDE SEQUENCE</scope>
    <source>
        <strain evidence="3">CBS 232.78</strain>
    </source>
</reference>
<comment type="caution">
    <text evidence="3">The sequence shown here is derived from an EMBL/GenBank/DDBJ whole genome shotgun (WGS) entry which is preliminary data.</text>
</comment>
<dbReference type="PANTHER" id="PTHR24189:SF50">
    <property type="entry name" value="ANKYRIN REPEAT AND SOCS BOX PROTEIN 2"/>
    <property type="match status" value="1"/>
</dbReference>
<keyword evidence="2" id="KW-0040">ANK repeat</keyword>
<evidence type="ECO:0000256" key="2">
    <source>
        <dbReference type="ARBA" id="ARBA00023043"/>
    </source>
</evidence>
<protein>
    <submittedName>
        <fullName evidence="3">Uncharacterized protein</fullName>
    </submittedName>
</protein>
<sequence>MDATGRRSTYGFGCLGAVSPDIVRQLQDPSNQALLQGLLRLAVEEGDVPLARTLLHAGADPNTNTCMHEDKDEGYLFLLRPLQYSCLKGNLEMVKELLRAKAQIDHPESGWSCSPLLFAIIGYFEGSWWGRPLAEDATTKVAGTVSDSNHDNIHNITKSSPKQEGFQVEDLLTLIRELLTAGADVNAIGENPNDMGYTLETAHPSDIWYPLVGQKHTALTLGSSFRCPELVDFLISKDADIRLYSLPCQRVLVSTSEMSLHLFRAPGPWL</sequence>
<dbReference type="InterPro" id="IPR002110">
    <property type="entry name" value="Ankyrin_rpt"/>
</dbReference>
<evidence type="ECO:0000256" key="1">
    <source>
        <dbReference type="ARBA" id="ARBA00022737"/>
    </source>
</evidence>
<name>A0AAE0P8I5_9PEZI</name>
<dbReference type="SMART" id="SM00248">
    <property type="entry name" value="ANK"/>
    <property type="match status" value="3"/>
</dbReference>